<dbReference type="HOGENOM" id="CLU_3218496_0_0_6"/>
<dbReference type="PATRIC" id="fig|754477.3.peg.1959"/>
<evidence type="ECO:0000313" key="1">
    <source>
        <dbReference type="EMBL" id="AFJ03130.1"/>
    </source>
</evidence>
<sequence length="44" mass="4860">MLIEMTSLTDQLIRQVGWVADVADHQKKLAVIPPQAQDKSAKNA</sequence>
<evidence type="ECO:0000313" key="2">
    <source>
        <dbReference type="Proteomes" id="UP000009145"/>
    </source>
</evidence>
<dbReference type="AlphaFoldDB" id="I1YJN7"/>
<organism evidence="1 2">
    <name type="scientific">Methylophaga frappieri (strain ATCC BAA-2434 / DSM 25690 / JAM7)</name>
    <dbReference type="NCBI Taxonomy" id="754477"/>
    <lineage>
        <taxon>Bacteria</taxon>
        <taxon>Pseudomonadati</taxon>
        <taxon>Pseudomonadota</taxon>
        <taxon>Gammaproteobacteria</taxon>
        <taxon>Thiotrichales</taxon>
        <taxon>Piscirickettsiaceae</taxon>
        <taxon>Methylophaga</taxon>
    </lineage>
</organism>
<protein>
    <submittedName>
        <fullName evidence="1">Uncharacterized protein</fullName>
    </submittedName>
</protein>
<dbReference type="KEGG" id="mec:Q7C_1990"/>
<dbReference type="EMBL" id="CP003380">
    <property type="protein sequence ID" value="AFJ03130.1"/>
    <property type="molecule type" value="Genomic_DNA"/>
</dbReference>
<dbReference type="STRING" id="754477.Q7C_1990"/>
<proteinExistence type="predicted"/>
<dbReference type="Proteomes" id="UP000009145">
    <property type="component" value="Chromosome"/>
</dbReference>
<accession>I1YJN7</accession>
<reference evidence="1 2" key="1">
    <citation type="journal article" date="2012" name="J. Bacteriol.">
        <title>Complete genome sequences of Methylophaga sp. strain JAM1 and Methylophaga sp. strain JAM7.</title>
        <authorList>
            <person name="Villeneuve C."/>
            <person name="Martineau C."/>
            <person name="Mauffrey F."/>
            <person name="Villemur R."/>
        </authorList>
    </citation>
    <scope>NUCLEOTIDE SEQUENCE [LARGE SCALE GENOMIC DNA]</scope>
    <source>
        <strain evidence="1 2">JAM7</strain>
    </source>
</reference>
<keyword evidence="2" id="KW-1185">Reference proteome</keyword>
<gene>
    <name evidence="1" type="ordered locus">Q7C_1990</name>
</gene>
<name>I1YJN7_METFJ</name>